<evidence type="ECO:0008006" key="4">
    <source>
        <dbReference type="Google" id="ProtNLM"/>
    </source>
</evidence>
<feature type="transmembrane region" description="Helical" evidence="1">
    <location>
        <begin position="108"/>
        <end position="130"/>
    </location>
</feature>
<dbReference type="Proteomes" id="UP000321034">
    <property type="component" value="Unassembled WGS sequence"/>
</dbReference>
<comment type="caution">
    <text evidence="2">The sequence shown here is derived from an EMBL/GenBank/DDBJ whole genome shotgun (WGS) entry which is preliminary data.</text>
</comment>
<keyword evidence="1" id="KW-0472">Membrane</keyword>
<sequence length="215" mass="22994">MTHRPPLHVGVRSIGAMRVGIAAVVVLVLTYAYALRIGVGDSNPFDFFGYFTNQTSLLAAIVLGAVGARLITGRPVSSWLATARAVVTAYLIVVAVVYNVLVPGTGSAPAWVSSLLHGVFPVLVLLDWILVGDRPRLPWRMLWTLLPYPAVWLTVVLIRGVTDGWVPYGFLLPERGLPSLAAHVAGLIAATIGAGAVVWAISRIRPRVVPASPHR</sequence>
<accession>A0A5C8HTL6</accession>
<evidence type="ECO:0000313" key="3">
    <source>
        <dbReference type="Proteomes" id="UP000321034"/>
    </source>
</evidence>
<keyword evidence="1" id="KW-0812">Transmembrane</keyword>
<feature type="transmembrane region" description="Helical" evidence="1">
    <location>
        <begin position="180"/>
        <end position="201"/>
    </location>
</feature>
<dbReference type="RefSeq" id="WP_147894576.1">
    <property type="nucleotide sequence ID" value="NZ_BAAANR010000001.1"/>
</dbReference>
<reference evidence="2 3" key="1">
    <citation type="submission" date="2019-08" db="EMBL/GenBank/DDBJ databases">
        <authorList>
            <person name="Dong K."/>
        </authorList>
    </citation>
    <scope>NUCLEOTIDE SEQUENCE [LARGE SCALE GENOMIC DNA]</scope>
    <source>
        <strain evidence="2 3">JCM14558</strain>
    </source>
</reference>
<dbReference type="OrthoDB" id="9809977at2"/>
<feature type="transmembrane region" description="Helical" evidence="1">
    <location>
        <begin position="50"/>
        <end position="71"/>
    </location>
</feature>
<proteinExistence type="predicted"/>
<keyword evidence="3" id="KW-1185">Reference proteome</keyword>
<keyword evidence="1" id="KW-1133">Transmembrane helix</keyword>
<protein>
    <recommendedName>
        <fullName evidence="4">Pr6Pr family membrane protein</fullName>
    </recommendedName>
</protein>
<dbReference type="NCBIfam" id="NF038065">
    <property type="entry name" value="Pr6Pr"/>
    <property type="match status" value="1"/>
</dbReference>
<evidence type="ECO:0000256" key="1">
    <source>
        <dbReference type="SAM" id="Phobius"/>
    </source>
</evidence>
<evidence type="ECO:0000313" key="2">
    <source>
        <dbReference type="EMBL" id="TXK09359.1"/>
    </source>
</evidence>
<feature type="transmembrane region" description="Helical" evidence="1">
    <location>
        <begin position="142"/>
        <end position="160"/>
    </location>
</feature>
<dbReference type="AlphaFoldDB" id="A0A5C8HTL6"/>
<gene>
    <name evidence="2" type="ORF">FVP77_10475</name>
</gene>
<organism evidence="2 3">
    <name type="scientific">Microbacterium hatanonis</name>
    <dbReference type="NCBI Taxonomy" id="404366"/>
    <lineage>
        <taxon>Bacteria</taxon>
        <taxon>Bacillati</taxon>
        <taxon>Actinomycetota</taxon>
        <taxon>Actinomycetes</taxon>
        <taxon>Micrococcales</taxon>
        <taxon>Microbacteriaceae</taxon>
        <taxon>Microbacterium</taxon>
    </lineage>
</organism>
<dbReference type="InterPro" id="IPR049713">
    <property type="entry name" value="Pr6Pr-like"/>
</dbReference>
<feature type="transmembrane region" description="Helical" evidence="1">
    <location>
        <begin position="83"/>
        <end position="102"/>
    </location>
</feature>
<name>A0A5C8HTL6_9MICO</name>
<dbReference type="EMBL" id="VRSV01000002">
    <property type="protein sequence ID" value="TXK09359.1"/>
    <property type="molecule type" value="Genomic_DNA"/>
</dbReference>